<keyword evidence="2" id="KW-0732">Signal</keyword>
<reference evidence="4" key="1">
    <citation type="submission" date="2016-10" db="EMBL/GenBank/DDBJ databases">
        <authorList>
            <person name="Varghese N."/>
            <person name="Submissions S."/>
        </authorList>
    </citation>
    <scope>NUCLEOTIDE SEQUENCE [LARGE SCALE GENOMIC DNA]</scope>
    <source>
        <strain evidence="4">DSM 44675</strain>
    </source>
</reference>
<feature type="signal peptide" evidence="2">
    <location>
        <begin position="1"/>
        <end position="26"/>
    </location>
</feature>
<name>A0A1H7SVE7_9NOCA</name>
<dbReference type="AlphaFoldDB" id="A0A1H7SVE7"/>
<protein>
    <recommendedName>
        <fullName evidence="5">Glycine zipper</fullName>
    </recommendedName>
</protein>
<gene>
    <name evidence="3" type="ORF">SAMN05444583_11477</name>
</gene>
<evidence type="ECO:0008006" key="5">
    <source>
        <dbReference type="Google" id="ProtNLM"/>
    </source>
</evidence>
<evidence type="ECO:0000256" key="1">
    <source>
        <dbReference type="SAM" id="MobiDB-lite"/>
    </source>
</evidence>
<organism evidence="3 4">
    <name type="scientific">Rhodococcus maanshanensis</name>
    <dbReference type="NCBI Taxonomy" id="183556"/>
    <lineage>
        <taxon>Bacteria</taxon>
        <taxon>Bacillati</taxon>
        <taxon>Actinomycetota</taxon>
        <taxon>Actinomycetes</taxon>
        <taxon>Mycobacteriales</taxon>
        <taxon>Nocardiaceae</taxon>
        <taxon>Rhodococcus</taxon>
    </lineage>
</organism>
<feature type="chain" id="PRO_5011474242" description="Glycine zipper" evidence="2">
    <location>
        <begin position="27"/>
        <end position="136"/>
    </location>
</feature>
<keyword evidence="4" id="KW-1185">Reference proteome</keyword>
<dbReference type="EMBL" id="FOAW01000014">
    <property type="protein sequence ID" value="SEL76610.1"/>
    <property type="molecule type" value="Genomic_DNA"/>
</dbReference>
<feature type="region of interest" description="Disordered" evidence="1">
    <location>
        <begin position="26"/>
        <end position="45"/>
    </location>
</feature>
<sequence>MKLHKGTTLSVLVIATMGFGAGTSYAAPPPPDDTTITSQAPETPDPLTGVLEPHEVYSQEAYDNLVTQFEIGWMGGGNINANIGAGVGAVVGCVLFLFVGCIPGAVIGGAAGAISGSSNANPALAPAFFDFVRTLP</sequence>
<evidence type="ECO:0000256" key="2">
    <source>
        <dbReference type="SAM" id="SignalP"/>
    </source>
</evidence>
<dbReference type="RefSeq" id="WP_072751607.1">
    <property type="nucleotide sequence ID" value="NZ_FOAW01000014.1"/>
</dbReference>
<dbReference type="Proteomes" id="UP000198677">
    <property type="component" value="Unassembled WGS sequence"/>
</dbReference>
<evidence type="ECO:0000313" key="3">
    <source>
        <dbReference type="EMBL" id="SEL76610.1"/>
    </source>
</evidence>
<accession>A0A1H7SVE7</accession>
<dbReference type="OrthoDB" id="4466302at2"/>
<evidence type="ECO:0000313" key="4">
    <source>
        <dbReference type="Proteomes" id="UP000198677"/>
    </source>
</evidence>
<proteinExistence type="predicted"/>